<gene>
    <name evidence="2" type="ORF">KME25_21685</name>
</gene>
<evidence type="ECO:0000313" key="3">
    <source>
        <dbReference type="Proteomes" id="UP000753908"/>
    </source>
</evidence>
<dbReference type="InterPro" id="IPR011528">
    <property type="entry name" value="NERD"/>
</dbReference>
<comment type="caution">
    <text evidence="2">The sequence shown here is derived from an EMBL/GenBank/DDBJ whole genome shotgun (WGS) entry which is preliminary data.</text>
</comment>
<reference evidence="2" key="1">
    <citation type="submission" date="2021-05" db="EMBL/GenBank/DDBJ databases">
        <authorList>
            <person name="Pietrasiak N."/>
            <person name="Ward R."/>
            <person name="Stajich J.E."/>
            <person name="Kurbessoian T."/>
        </authorList>
    </citation>
    <scope>NUCLEOTIDE SEQUENCE</scope>
    <source>
        <strain evidence="2">CPER-KK1</strain>
    </source>
</reference>
<name>A0A951PQS0_9CYAN</name>
<evidence type="ECO:0000313" key="2">
    <source>
        <dbReference type="EMBL" id="MBW4547028.1"/>
    </source>
</evidence>
<dbReference type="Proteomes" id="UP000753908">
    <property type="component" value="Unassembled WGS sequence"/>
</dbReference>
<feature type="domain" description="NERD" evidence="1">
    <location>
        <begin position="12"/>
        <end position="107"/>
    </location>
</feature>
<dbReference type="EMBL" id="JAHHIF010000034">
    <property type="protein sequence ID" value="MBW4547028.1"/>
    <property type="molecule type" value="Genomic_DNA"/>
</dbReference>
<dbReference type="AlphaFoldDB" id="A0A951PQS0"/>
<dbReference type="Gene3D" id="3.40.50.300">
    <property type="entry name" value="P-loop containing nucleotide triphosphate hydrolases"/>
    <property type="match status" value="2"/>
</dbReference>
<organism evidence="2 3">
    <name type="scientific">Symplocastrum torsivum CPER-KK1</name>
    <dbReference type="NCBI Taxonomy" id="450513"/>
    <lineage>
        <taxon>Bacteria</taxon>
        <taxon>Bacillati</taxon>
        <taxon>Cyanobacteriota</taxon>
        <taxon>Cyanophyceae</taxon>
        <taxon>Oscillatoriophycideae</taxon>
        <taxon>Oscillatoriales</taxon>
        <taxon>Microcoleaceae</taxon>
        <taxon>Symplocastrum</taxon>
    </lineage>
</organism>
<dbReference type="SUPFAM" id="SSF52540">
    <property type="entry name" value="P-loop containing nucleoside triphosphate hydrolases"/>
    <property type="match status" value="1"/>
</dbReference>
<accession>A0A951PQS0</accession>
<reference evidence="2" key="2">
    <citation type="journal article" date="2022" name="Microbiol. Resour. Announc.">
        <title>Metagenome Sequencing to Explore Phylogenomics of Terrestrial Cyanobacteria.</title>
        <authorList>
            <person name="Ward R.D."/>
            <person name="Stajich J.E."/>
            <person name="Johansen J.R."/>
            <person name="Huntemann M."/>
            <person name="Clum A."/>
            <person name="Foster B."/>
            <person name="Foster B."/>
            <person name="Roux S."/>
            <person name="Palaniappan K."/>
            <person name="Varghese N."/>
            <person name="Mukherjee S."/>
            <person name="Reddy T.B.K."/>
            <person name="Daum C."/>
            <person name="Copeland A."/>
            <person name="Chen I.A."/>
            <person name="Ivanova N.N."/>
            <person name="Kyrpides N.C."/>
            <person name="Shapiro N."/>
            <person name="Eloe-Fadrosh E.A."/>
            <person name="Pietrasiak N."/>
        </authorList>
    </citation>
    <scope>NUCLEOTIDE SEQUENCE</scope>
    <source>
        <strain evidence="2">CPER-KK1</strain>
    </source>
</reference>
<evidence type="ECO:0000259" key="1">
    <source>
        <dbReference type="Pfam" id="PF08378"/>
    </source>
</evidence>
<dbReference type="Pfam" id="PF08378">
    <property type="entry name" value="NERD"/>
    <property type="match status" value="1"/>
</dbReference>
<protein>
    <submittedName>
        <fullName evidence="2">NERD domain-containing protein</fullName>
    </submittedName>
</protein>
<dbReference type="InterPro" id="IPR027417">
    <property type="entry name" value="P-loop_NTPase"/>
</dbReference>
<proteinExistence type="predicted"/>
<sequence>MTQCYTKLPKRPGERNLAKQLTSFDDPELHLWFGLDFIPGVRDIDVLLWHEAKGVFIIEVKAVILEAIEFFGWESYQIQKRPVDDSPCRQADRALNSLRNYLRPQMPYRKLPFLVGTACWPLISREGWNRCWDDERVVGEFSERMLFKEDIESGLDVLLDRLKYIWSNPPVKEPPRYPHFHKEDQLYKVKECLSVEARKKAAPSDLDKLRIIEDKVSRETLKEVSPDSEKRIFYYGYPGTGKTFRLLQIGAYHAFEGRKKVLFVCFNKVLAADIRRIFSYSQKLPKAEGHIFVQDIFAIARGYSDGQWAEDHDTWGELVLKKMKKIAHSLPKYETVLIDEAQDMKDWALEILELLSTPNATVCVAAGSGQELYGQSAEWLKNFKQNASREIGLRRIFRNAAPMAKFAHVFYEAGLDVNKIEEPLSKIDKKTDSKIIQPLLFERPDGQPPSLINIDESCSDDFGFSFYIEIISDEYKRIIKNQIELLDKSRGDCPLDCLVLVPDTNGIERICALKAIEGLKIDFIDYTNDDYRRDIAQPNMVRLCTFHSARGIEGRRVIIFGIEQLESLCQKTNISLKNLGYITFSRSAFECVICVKTKIKSDVNTFIENVLKAMHKA</sequence>